<protein>
    <submittedName>
        <fullName evidence="1">Uncharacterized protein</fullName>
    </submittedName>
</protein>
<reference evidence="1" key="1">
    <citation type="journal article" date="2020" name="Nature">
        <title>Giant virus diversity and host interactions through global metagenomics.</title>
        <authorList>
            <person name="Schulz F."/>
            <person name="Roux S."/>
            <person name="Paez-Espino D."/>
            <person name="Jungbluth S."/>
            <person name="Walsh D.A."/>
            <person name="Denef V.J."/>
            <person name="McMahon K.D."/>
            <person name="Konstantinidis K.T."/>
            <person name="Eloe-Fadrosh E.A."/>
            <person name="Kyrpides N.C."/>
            <person name="Woyke T."/>
        </authorList>
    </citation>
    <scope>NUCLEOTIDE SEQUENCE</scope>
    <source>
        <strain evidence="1">GVMAG-M-3300023179-2</strain>
    </source>
</reference>
<name>A0A6C0EIR5_9ZZZZ</name>
<accession>A0A6C0EIR5</accession>
<dbReference type="AlphaFoldDB" id="A0A6C0EIR5"/>
<proteinExistence type="predicted"/>
<dbReference type="EMBL" id="MN739820">
    <property type="protein sequence ID" value="QHT27245.1"/>
    <property type="molecule type" value="Genomic_DNA"/>
</dbReference>
<evidence type="ECO:0000313" key="1">
    <source>
        <dbReference type="EMBL" id="QHT27245.1"/>
    </source>
</evidence>
<sequence>MEKIIINIDSRFSNKKLYNNSSKFTLNLDNTIKNVYDINITSFEFINLYYTFSNKKNNNSFTFVYDSELYNLIIPDGFYQSNDLINIIQTSFDNLIYGVFNISINSDNGKITISSKNPFKIDFSNNSYIQSLGYLLGFRNKKYNPSFNSSISRYSITSEGLLNISGDNYLFLKVNDYGNLYTNFYYDIENVLVPKKILAKLILSVNKTQTDFDNNTFISKKFIFRQPVNISKFDIELLDPHGNTLDLNYMDFSFTIELNYLYQNESY</sequence>
<organism evidence="1">
    <name type="scientific">viral metagenome</name>
    <dbReference type="NCBI Taxonomy" id="1070528"/>
    <lineage>
        <taxon>unclassified sequences</taxon>
        <taxon>metagenomes</taxon>
        <taxon>organismal metagenomes</taxon>
    </lineage>
</organism>